<protein>
    <submittedName>
        <fullName evidence="1">Uncharacterized protein</fullName>
    </submittedName>
</protein>
<sequence>MNTVAIAKPVVEVFDIRPTSEKNGVQNVSVGLRQIIEDSTTNSLMSLAFRRKGDESVSGGPKKLVFYVNMTQQAVDEGGFSIGVDINSLGHGGVYSIRETYRAKLDNKQAYTVNGVSIMCRPGLDGDKNVTIDPMSNPKTGEIMLVEDQLVFRNTELCFGKLEDLPASETKPTYDEYKLEPFEGETKVEGADGKKHKTPEYQAWLNQQYNERNEPGVTIPVAPELAVAA</sequence>
<name>A0A2T0SYH5_9BACT</name>
<comment type="caution">
    <text evidence="1">The sequence shown here is derived from an EMBL/GenBank/DDBJ whole genome shotgun (WGS) entry which is preliminary data.</text>
</comment>
<accession>A0A2T0SYH5</accession>
<dbReference type="Proteomes" id="UP000238375">
    <property type="component" value="Unassembled WGS sequence"/>
</dbReference>
<evidence type="ECO:0000313" key="2">
    <source>
        <dbReference type="Proteomes" id="UP000238375"/>
    </source>
</evidence>
<gene>
    <name evidence="1" type="ORF">CLV58_109140</name>
</gene>
<organism evidence="1 2">
    <name type="scientific">Spirosoma oryzae</name>
    <dbReference type="NCBI Taxonomy" id="1469603"/>
    <lineage>
        <taxon>Bacteria</taxon>
        <taxon>Pseudomonadati</taxon>
        <taxon>Bacteroidota</taxon>
        <taxon>Cytophagia</taxon>
        <taxon>Cytophagales</taxon>
        <taxon>Cytophagaceae</taxon>
        <taxon>Spirosoma</taxon>
    </lineage>
</organism>
<dbReference type="RefSeq" id="WP_106138144.1">
    <property type="nucleotide sequence ID" value="NZ_PVTE01000009.1"/>
</dbReference>
<dbReference type="EMBL" id="PVTE01000009">
    <property type="protein sequence ID" value="PRY38413.1"/>
    <property type="molecule type" value="Genomic_DNA"/>
</dbReference>
<reference evidence="1 2" key="1">
    <citation type="submission" date="2018-03" db="EMBL/GenBank/DDBJ databases">
        <title>Genomic Encyclopedia of Archaeal and Bacterial Type Strains, Phase II (KMG-II): from individual species to whole genera.</title>
        <authorList>
            <person name="Goeker M."/>
        </authorList>
    </citation>
    <scope>NUCLEOTIDE SEQUENCE [LARGE SCALE GENOMIC DNA]</scope>
    <source>
        <strain evidence="1 2">DSM 28354</strain>
    </source>
</reference>
<keyword evidence="2" id="KW-1185">Reference proteome</keyword>
<evidence type="ECO:0000313" key="1">
    <source>
        <dbReference type="EMBL" id="PRY38413.1"/>
    </source>
</evidence>
<proteinExistence type="predicted"/>
<dbReference type="AlphaFoldDB" id="A0A2T0SYH5"/>